<dbReference type="PANTHER" id="PTHR21716">
    <property type="entry name" value="TRANSMEMBRANE PROTEIN"/>
    <property type="match status" value="1"/>
</dbReference>
<feature type="transmembrane region" description="Helical" evidence="8">
    <location>
        <begin position="289"/>
        <end position="308"/>
    </location>
</feature>
<evidence type="ECO:0000313" key="10">
    <source>
        <dbReference type="Proteomes" id="UP000184080"/>
    </source>
</evidence>
<evidence type="ECO:0000256" key="1">
    <source>
        <dbReference type="ARBA" id="ARBA00004651"/>
    </source>
</evidence>
<comment type="similarity">
    <text evidence="2">Belongs to the autoinducer-2 exporter (AI-2E) (TC 2.A.86) family.</text>
</comment>
<dbReference type="RefSeq" id="WP_073012871.1">
    <property type="nucleotide sequence ID" value="NZ_FQZO01000016.1"/>
</dbReference>
<evidence type="ECO:0000256" key="5">
    <source>
        <dbReference type="ARBA" id="ARBA00022692"/>
    </source>
</evidence>
<dbReference type="Proteomes" id="UP000184080">
    <property type="component" value="Unassembled WGS sequence"/>
</dbReference>
<dbReference type="AlphaFoldDB" id="A0A1M6PGL6"/>
<keyword evidence="10" id="KW-1185">Reference proteome</keyword>
<dbReference type="InterPro" id="IPR002549">
    <property type="entry name" value="AI-2E-like"/>
</dbReference>
<keyword evidence="4" id="KW-1003">Cell membrane</keyword>
<dbReference type="STRING" id="1121298.SAMN05444401_0514"/>
<evidence type="ECO:0000256" key="3">
    <source>
        <dbReference type="ARBA" id="ARBA00022448"/>
    </source>
</evidence>
<feature type="transmembrane region" description="Helical" evidence="8">
    <location>
        <begin position="7"/>
        <end position="26"/>
    </location>
</feature>
<reference evidence="9 10" key="1">
    <citation type="submission" date="2016-11" db="EMBL/GenBank/DDBJ databases">
        <authorList>
            <person name="Jaros S."/>
            <person name="Januszkiewicz K."/>
            <person name="Wedrychowicz H."/>
        </authorList>
    </citation>
    <scope>NUCLEOTIDE SEQUENCE [LARGE SCALE GENOMIC DNA]</scope>
    <source>
        <strain evidence="9 10">DSM 21864</strain>
    </source>
</reference>
<evidence type="ECO:0000256" key="8">
    <source>
        <dbReference type="SAM" id="Phobius"/>
    </source>
</evidence>
<accession>A0A1M6PGL6</accession>
<dbReference type="GO" id="GO:0005886">
    <property type="term" value="C:plasma membrane"/>
    <property type="evidence" value="ECO:0007669"/>
    <property type="project" value="UniProtKB-SubCell"/>
</dbReference>
<gene>
    <name evidence="9" type="ORF">SAMN05444401_0514</name>
</gene>
<feature type="transmembrane region" description="Helical" evidence="8">
    <location>
        <begin position="265"/>
        <end position="284"/>
    </location>
</feature>
<proteinExistence type="inferred from homology"/>
<protein>
    <submittedName>
        <fullName evidence="9">Predicted PurR-regulated permease PerM</fullName>
    </submittedName>
</protein>
<dbReference type="GO" id="GO:0055085">
    <property type="term" value="P:transmembrane transport"/>
    <property type="evidence" value="ECO:0007669"/>
    <property type="project" value="TreeGrafter"/>
</dbReference>
<feature type="transmembrane region" description="Helical" evidence="8">
    <location>
        <begin position="38"/>
        <end position="56"/>
    </location>
</feature>
<keyword evidence="7 8" id="KW-0472">Membrane</keyword>
<feature type="transmembrane region" description="Helical" evidence="8">
    <location>
        <begin position="76"/>
        <end position="94"/>
    </location>
</feature>
<evidence type="ECO:0000256" key="6">
    <source>
        <dbReference type="ARBA" id="ARBA00022989"/>
    </source>
</evidence>
<evidence type="ECO:0000256" key="2">
    <source>
        <dbReference type="ARBA" id="ARBA00009773"/>
    </source>
</evidence>
<dbReference type="PANTHER" id="PTHR21716:SF53">
    <property type="entry name" value="PERMEASE PERM-RELATED"/>
    <property type="match status" value="1"/>
</dbReference>
<feature type="transmembrane region" description="Helical" evidence="8">
    <location>
        <begin position="234"/>
        <end position="259"/>
    </location>
</feature>
<evidence type="ECO:0000313" key="9">
    <source>
        <dbReference type="EMBL" id="SHK07040.1"/>
    </source>
</evidence>
<keyword evidence="6 8" id="KW-1133">Transmembrane helix</keyword>
<feature type="transmembrane region" description="Helical" evidence="8">
    <location>
        <begin position="159"/>
        <end position="186"/>
    </location>
</feature>
<comment type="subcellular location">
    <subcellularLocation>
        <location evidence="1">Cell membrane</location>
        <topology evidence="1">Multi-pass membrane protein</topology>
    </subcellularLocation>
</comment>
<dbReference type="EMBL" id="FQZO01000016">
    <property type="protein sequence ID" value="SHK07040.1"/>
    <property type="molecule type" value="Genomic_DNA"/>
</dbReference>
<sequence length="364" mass="40952">MKENKKIPYLRVLPIIIISILAYKLIDNIDGVTKSLKIFISLISPFLWAFGIAYFLNPQVKYFERRFKINRRLSLVIVYLILIGVLSFTIGIVTPKLFDNVKQIVVDIPKYVSVTEKFLNDNSEKLSFIENQEVSNYLRTNLTEFVQKFGNRLESGLNVAITTVINFTSGFFKFIIGLLISSYMLLDKEKIITSLKRGIYAMLGREKGEQFIQFGSEVDLIFSKYIIGKCIDSAIIGVLCLVLLTLINSPFAVLISIIVGITNMIPYFGPFIGMIFGGIIVIFVSPVKAFWVVIVIFILQQFDGWYLGPKILGDQVGLSPLWIIFAVVVGGGLFGVMGMLLGVPFVAVIRTLVEDIIDKKLEKN</sequence>
<evidence type="ECO:0000256" key="4">
    <source>
        <dbReference type="ARBA" id="ARBA00022475"/>
    </source>
</evidence>
<keyword evidence="5 8" id="KW-0812">Transmembrane</keyword>
<keyword evidence="3" id="KW-0813">Transport</keyword>
<organism evidence="9 10">
    <name type="scientific">Clostridium amylolyticum</name>
    <dbReference type="NCBI Taxonomy" id="1121298"/>
    <lineage>
        <taxon>Bacteria</taxon>
        <taxon>Bacillati</taxon>
        <taxon>Bacillota</taxon>
        <taxon>Clostridia</taxon>
        <taxon>Eubacteriales</taxon>
        <taxon>Clostridiaceae</taxon>
        <taxon>Clostridium</taxon>
    </lineage>
</organism>
<name>A0A1M6PGL6_9CLOT</name>
<dbReference type="Pfam" id="PF01594">
    <property type="entry name" value="AI-2E_transport"/>
    <property type="match status" value="1"/>
</dbReference>
<dbReference type="OrthoDB" id="9793390at2"/>
<evidence type="ECO:0000256" key="7">
    <source>
        <dbReference type="ARBA" id="ARBA00023136"/>
    </source>
</evidence>
<feature type="transmembrane region" description="Helical" evidence="8">
    <location>
        <begin position="320"/>
        <end position="353"/>
    </location>
</feature>